<organism evidence="1 2">
    <name type="scientific">Porphyromonas asaccharolytica (strain ATCC 25260 / DSM 20707 / BCRC 10618 / CCUG 7834 / JCM 6326 / LMG 13178 / VPI 4198 / B440)</name>
    <name type="common">Bacteroides asaccharolyticus</name>
    <dbReference type="NCBI Taxonomy" id="879243"/>
    <lineage>
        <taxon>Bacteria</taxon>
        <taxon>Pseudomonadati</taxon>
        <taxon>Bacteroidota</taxon>
        <taxon>Bacteroidia</taxon>
        <taxon>Bacteroidales</taxon>
        <taxon>Porphyromonadaceae</taxon>
        <taxon>Porphyromonas</taxon>
    </lineage>
</organism>
<dbReference type="HOGENOM" id="CLU_885237_0_0_10"/>
<dbReference type="EMBL" id="CP002689">
    <property type="protein sequence ID" value="AEE12422.1"/>
    <property type="molecule type" value="Genomic_DNA"/>
</dbReference>
<dbReference type="Proteomes" id="UP000006545">
    <property type="component" value="Chromosome"/>
</dbReference>
<accession>F4KNF1</accession>
<dbReference type="AlphaFoldDB" id="F4KNF1"/>
<reference evidence="2" key="1">
    <citation type="submission" date="2011-04" db="EMBL/GenBank/DDBJ databases">
        <title>The complete genome of Porphyromonas asaccharolytica DSM 20707.</title>
        <authorList>
            <person name="Lucas S."/>
            <person name="Han J."/>
            <person name="Lapidus A."/>
            <person name="Bruce D."/>
            <person name="Goodwin L."/>
            <person name="Pitluck S."/>
            <person name="Peters L."/>
            <person name="Kyrpides N."/>
            <person name="Mavromatis K."/>
            <person name="Ivanova N."/>
            <person name="Ovchinnikova G."/>
            <person name="Pagani I."/>
            <person name="Lu M."/>
            <person name="Detter J.C."/>
            <person name="Tapia R."/>
            <person name="Han C."/>
            <person name="Land M."/>
            <person name="Hauser L."/>
            <person name="Markowitz V."/>
            <person name="Cheng J.-F."/>
            <person name="Hugenholtz P."/>
            <person name="Woyke T."/>
            <person name="Wu D."/>
            <person name="Gronow S."/>
            <person name="Wellnitz S."/>
            <person name="Brambilla E."/>
            <person name="Klenk H.-P."/>
            <person name="Eisen J.A."/>
        </authorList>
    </citation>
    <scope>NUCLEOTIDE SEQUENCE [LARGE SCALE GENOMIC DNA]</scope>
    <source>
        <strain evidence="2">ATCC 25260 / DSM 20707 / VPI 4198</strain>
    </source>
</reference>
<dbReference type="KEGG" id="pah:Poras_0468"/>
<protein>
    <submittedName>
        <fullName evidence="1">Uncharacterized protein</fullName>
    </submittedName>
</protein>
<keyword evidence="2" id="KW-1185">Reference proteome</keyword>
<evidence type="ECO:0000313" key="2">
    <source>
        <dbReference type="Proteomes" id="UP000006545"/>
    </source>
</evidence>
<name>F4KNF1_PORAD</name>
<sequence length="314" mass="35757">MLAILLGSLGLAAQEALPLHPGVGSEWYYDIASLRVPYGYEYGYIKVAIVQDTVVDEIPCLKTVTEFYNERGHLFDRKTGLVLYEGAKAYDLCDGKKYLKYDLDAQEGEEVPIGFNYQQMDPQRHGILGAKAIVEKRELVDIDGHQLIRQHYKIDVRYETAEGSVVDTLRRSFTQLIGCEERDNLQGIFPLWYDPTGDTQLFDSTNEKFRCFHSPSFEYKAKYGNDCDYVSYPVAIELVQRATPRLWIEGDKLLWSEVTPQVISVYDMSATLIRRVTVADGVSSAGLDFLTKGESYLFVVEDSLDQRYAQTLLF</sequence>
<dbReference type="STRING" id="879243.Poras_0468"/>
<proteinExistence type="predicted"/>
<evidence type="ECO:0000313" key="1">
    <source>
        <dbReference type="EMBL" id="AEE12422.1"/>
    </source>
</evidence>
<gene>
    <name evidence="1" type="ordered locus">Poras_0468</name>
</gene>